<dbReference type="Gene3D" id="1.10.10.60">
    <property type="entry name" value="Homeodomain-like"/>
    <property type="match status" value="1"/>
</dbReference>
<evidence type="ECO:0000313" key="5">
    <source>
        <dbReference type="EMBL" id="SDW96078.1"/>
    </source>
</evidence>
<keyword evidence="6" id="KW-1185">Reference proteome</keyword>
<evidence type="ECO:0000256" key="2">
    <source>
        <dbReference type="ARBA" id="ARBA00023125"/>
    </source>
</evidence>
<evidence type="ECO:0000313" key="6">
    <source>
        <dbReference type="Proteomes" id="UP000199675"/>
    </source>
</evidence>
<dbReference type="EMBL" id="FNNE01000005">
    <property type="protein sequence ID" value="SDW96078.1"/>
    <property type="molecule type" value="Genomic_DNA"/>
</dbReference>
<dbReference type="GO" id="GO:0005829">
    <property type="term" value="C:cytosol"/>
    <property type="evidence" value="ECO:0007669"/>
    <property type="project" value="TreeGrafter"/>
</dbReference>
<dbReference type="SUPFAM" id="SSF46689">
    <property type="entry name" value="Homeodomain-like"/>
    <property type="match status" value="1"/>
</dbReference>
<gene>
    <name evidence="5" type="ORF">SAMN04487960_105154</name>
</gene>
<reference evidence="5 6" key="1">
    <citation type="submission" date="2016-10" db="EMBL/GenBank/DDBJ databases">
        <authorList>
            <person name="de Groot N.N."/>
        </authorList>
    </citation>
    <scope>NUCLEOTIDE SEQUENCE [LARGE SCALE GENOMIC DNA]</scope>
    <source>
        <strain evidence="5 6">CGMCC 1.7059</strain>
    </source>
</reference>
<dbReference type="STRING" id="488533.SAMN04487960_105154"/>
<dbReference type="Proteomes" id="UP000199675">
    <property type="component" value="Unassembled WGS sequence"/>
</dbReference>
<accession>A0A1H2XU02</accession>
<keyword evidence="1" id="KW-0805">Transcription regulation</keyword>
<dbReference type="GO" id="GO:0000976">
    <property type="term" value="F:transcription cis-regulatory region binding"/>
    <property type="evidence" value="ECO:0007669"/>
    <property type="project" value="TreeGrafter"/>
</dbReference>
<feature type="domain" description="HTH araC/xylS-type" evidence="4">
    <location>
        <begin position="236"/>
        <end position="334"/>
    </location>
</feature>
<sequence>MSSLIRATNLWGYDEQVRRKGGDPLPLLSRYHIPPSGQRDDASFLVFKHLTELLEDTAAELADPTFGMMLAEYQGMDILGPISVIARSSKTVGEAINSIAGYLHLHCPALALTTTQETVDGDPMIRFRFMIDGEGEAYRIQAHELSLANAVQVMKLLCGNDFQPLSVHFMHNRTADESIYRKVYRCEPHFGQDWSGFYLPLTAFAMPLSSADHQTWQMAKRYLDSQQAPNANSLSEDVSRLINSLLPTGHCSSEAIAAHLSMHKRTLQRRLAREGTTYEQLLSDERCRLARQYLQEPNLGFAQITGLLGYSEQSTFTRACRDWFQLTPKAYRKHWLR</sequence>
<dbReference type="InterPro" id="IPR018060">
    <property type="entry name" value="HTH_AraC"/>
</dbReference>
<proteinExistence type="predicted"/>
<dbReference type="RefSeq" id="WP_091812895.1">
    <property type="nucleotide sequence ID" value="NZ_FNNE01000005.1"/>
</dbReference>
<dbReference type="AlphaFoldDB" id="A0A1H2XU02"/>
<dbReference type="PANTHER" id="PTHR47894">
    <property type="entry name" value="HTH-TYPE TRANSCRIPTIONAL REGULATOR GADX"/>
    <property type="match status" value="1"/>
</dbReference>
<evidence type="ECO:0000256" key="3">
    <source>
        <dbReference type="ARBA" id="ARBA00023163"/>
    </source>
</evidence>
<dbReference type="PROSITE" id="PS01124">
    <property type="entry name" value="HTH_ARAC_FAMILY_2"/>
    <property type="match status" value="1"/>
</dbReference>
<keyword evidence="3" id="KW-0804">Transcription</keyword>
<evidence type="ECO:0000256" key="1">
    <source>
        <dbReference type="ARBA" id="ARBA00023015"/>
    </source>
</evidence>
<dbReference type="InterPro" id="IPR032687">
    <property type="entry name" value="AraC-type_N"/>
</dbReference>
<name>A0A1H2XU02_9GAMM</name>
<dbReference type="PANTHER" id="PTHR47894:SF4">
    <property type="entry name" value="HTH-TYPE TRANSCRIPTIONAL REGULATOR GADX"/>
    <property type="match status" value="1"/>
</dbReference>
<dbReference type="OrthoDB" id="6816069at2"/>
<dbReference type="InterPro" id="IPR009057">
    <property type="entry name" value="Homeodomain-like_sf"/>
</dbReference>
<keyword evidence="2" id="KW-0238">DNA-binding</keyword>
<dbReference type="GO" id="GO:0003700">
    <property type="term" value="F:DNA-binding transcription factor activity"/>
    <property type="evidence" value="ECO:0007669"/>
    <property type="project" value="InterPro"/>
</dbReference>
<organism evidence="5 6">
    <name type="scientific">Marinobacter mobilis</name>
    <dbReference type="NCBI Taxonomy" id="488533"/>
    <lineage>
        <taxon>Bacteria</taxon>
        <taxon>Pseudomonadati</taxon>
        <taxon>Pseudomonadota</taxon>
        <taxon>Gammaproteobacteria</taxon>
        <taxon>Pseudomonadales</taxon>
        <taxon>Marinobacteraceae</taxon>
        <taxon>Marinobacter</taxon>
    </lineage>
</organism>
<dbReference type="Pfam" id="PF12833">
    <property type="entry name" value="HTH_18"/>
    <property type="match status" value="1"/>
</dbReference>
<evidence type="ECO:0000259" key="4">
    <source>
        <dbReference type="PROSITE" id="PS01124"/>
    </source>
</evidence>
<dbReference type="SMART" id="SM00342">
    <property type="entry name" value="HTH_ARAC"/>
    <property type="match status" value="1"/>
</dbReference>
<protein>
    <submittedName>
        <fullName evidence="5">Helix-turn-helix domain-containing protein</fullName>
    </submittedName>
</protein>
<dbReference type="Pfam" id="PF12625">
    <property type="entry name" value="Arabinose_bd"/>
    <property type="match status" value="1"/>
</dbReference>